<dbReference type="EMBL" id="FZNY01000002">
    <property type="protein sequence ID" value="SNR75465.1"/>
    <property type="molecule type" value="Genomic_DNA"/>
</dbReference>
<dbReference type="SUPFAM" id="SSF52091">
    <property type="entry name" value="SpoIIaa-like"/>
    <property type="match status" value="1"/>
</dbReference>
<dbReference type="RefSeq" id="WP_089371164.1">
    <property type="nucleotide sequence ID" value="NZ_BMEP01000001.1"/>
</dbReference>
<keyword evidence="3" id="KW-1185">Reference proteome</keyword>
<dbReference type="Proteomes" id="UP000198379">
    <property type="component" value="Unassembled WGS sequence"/>
</dbReference>
<feature type="domain" description="DUF7793" evidence="1">
    <location>
        <begin position="14"/>
        <end position="119"/>
    </location>
</feature>
<sequence length="123" mass="14157">MNTIETDFDFGKVKIQDDIVIAEMKEGITFDINYNTEFLKFCKDHFKGKTYGYISNRIHSYSVNPTVYIDTAKNSNIRAIAVVSSDPINKGNANIERQFFEHPFEVFSTLEQAIAWMNETLSN</sequence>
<evidence type="ECO:0000259" key="1">
    <source>
        <dbReference type="Pfam" id="PF25056"/>
    </source>
</evidence>
<dbReference type="InterPro" id="IPR056695">
    <property type="entry name" value="DUF7793"/>
</dbReference>
<dbReference type="AlphaFoldDB" id="A0A238YWF6"/>
<proteinExistence type="predicted"/>
<dbReference type="OrthoDB" id="1144359at2"/>
<evidence type="ECO:0000313" key="2">
    <source>
        <dbReference type="EMBL" id="SNR75465.1"/>
    </source>
</evidence>
<accession>A0A238YWF6</accession>
<dbReference type="Pfam" id="PF25056">
    <property type="entry name" value="DUF7793"/>
    <property type="match status" value="1"/>
</dbReference>
<dbReference type="InterPro" id="IPR036513">
    <property type="entry name" value="STAS_dom_sf"/>
</dbReference>
<name>A0A238YWF6_9FLAO</name>
<evidence type="ECO:0000313" key="3">
    <source>
        <dbReference type="Proteomes" id="UP000198379"/>
    </source>
</evidence>
<protein>
    <recommendedName>
        <fullName evidence="1">DUF7793 domain-containing protein</fullName>
    </recommendedName>
</protein>
<reference evidence="2 3" key="1">
    <citation type="submission" date="2017-06" db="EMBL/GenBank/DDBJ databases">
        <authorList>
            <person name="Kim H.J."/>
            <person name="Triplett B.A."/>
        </authorList>
    </citation>
    <scope>NUCLEOTIDE SEQUENCE [LARGE SCALE GENOMIC DNA]</scope>
    <source>
        <strain evidence="2 3">DSM 25597</strain>
    </source>
</reference>
<gene>
    <name evidence="2" type="ORF">SAMN06265376_102416</name>
</gene>
<organism evidence="2 3">
    <name type="scientific">Dokdonia pacifica</name>
    <dbReference type="NCBI Taxonomy" id="1627892"/>
    <lineage>
        <taxon>Bacteria</taxon>
        <taxon>Pseudomonadati</taxon>
        <taxon>Bacteroidota</taxon>
        <taxon>Flavobacteriia</taxon>
        <taxon>Flavobacteriales</taxon>
        <taxon>Flavobacteriaceae</taxon>
        <taxon>Dokdonia</taxon>
    </lineage>
</organism>